<dbReference type="RefSeq" id="WP_062409185.1">
    <property type="nucleotide sequence ID" value="NZ_BJCS01000004.1"/>
</dbReference>
<dbReference type="InterPro" id="IPR000014">
    <property type="entry name" value="PAS"/>
</dbReference>
<dbReference type="Gene3D" id="3.30.450.20">
    <property type="entry name" value="PAS domain"/>
    <property type="match status" value="1"/>
</dbReference>
<gene>
    <name evidence="2" type="ORF">IJ22_27620</name>
</gene>
<name>A0A0U2MXZ7_9BACL</name>
<organism evidence="2 3">
    <name type="scientific">Paenibacillus naphthalenovorans</name>
    <dbReference type="NCBI Taxonomy" id="162209"/>
    <lineage>
        <taxon>Bacteria</taxon>
        <taxon>Bacillati</taxon>
        <taxon>Bacillota</taxon>
        <taxon>Bacilli</taxon>
        <taxon>Bacillales</taxon>
        <taxon>Paenibacillaceae</taxon>
        <taxon>Paenibacillus</taxon>
    </lineage>
</organism>
<reference evidence="2 3" key="2">
    <citation type="journal article" date="2016" name="Genome Announc.">
        <title>Complete Genome Sequences of Two Interactive Moderate Thermophiles, Paenibacillus napthalenovorans 32O-Y and Paenibacillus sp. 32O-W.</title>
        <authorList>
            <person name="Butler R.R.III."/>
            <person name="Wang J."/>
            <person name="Stark B.C."/>
            <person name="Pombert J.F."/>
        </authorList>
    </citation>
    <scope>NUCLEOTIDE SEQUENCE [LARGE SCALE GENOMIC DNA]</scope>
    <source>
        <strain evidence="2 3">32O-Y</strain>
    </source>
</reference>
<dbReference type="OrthoDB" id="2561450at2"/>
<protein>
    <submittedName>
        <fullName evidence="2">PAS domain-containing S-box protein</fullName>
    </submittedName>
</protein>
<reference evidence="3" key="1">
    <citation type="submission" date="2015-12" db="EMBL/GenBank/DDBJ databases">
        <title>Complete genome sequences of two moderately thermophilic Paenibacillus species.</title>
        <authorList>
            <person name="Butler R.III."/>
            <person name="Wang J."/>
            <person name="Stark B.C."/>
            <person name="Pombert J.-F."/>
        </authorList>
    </citation>
    <scope>NUCLEOTIDE SEQUENCE [LARGE SCALE GENOMIC DNA]</scope>
    <source>
        <strain evidence="3">32O-Y</strain>
    </source>
</reference>
<feature type="domain" description="HTH cro/C1-type" evidence="1">
    <location>
        <begin position="242"/>
        <end position="297"/>
    </location>
</feature>
<dbReference type="Pfam" id="PF13443">
    <property type="entry name" value="HTH_26"/>
    <property type="match status" value="1"/>
</dbReference>
<dbReference type="Proteomes" id="UP000061660">
    <property type="component" value="Chromosome"/>
</dbReference>
<evidence type="ECO:0000259" key="1">
    <source>
        <dbReference type="PROSITE" id="PS50943"/>
    </source>
</evidence>
<dbReference type="Gene3D" id="1.10.260.40">
    <property type="entry name" value="lambda repressor-like DNA-binding domains"/>
    <property type="match status" value="1"/>
</dbReference>
<dbReference type="SUPFAM" id="SSF47413">
    <property type="entry name" value="lambda repressor-like DNA-binding domains"/>
    <property type="match status" value="1"/>
</dbReference>
<proteinExistence type="predicted"/>
<dbReference type="SMART" id="SM00530">
    <property type="entry name" value="HTH_XRE"/>
    <property type="match status" value="1"/>
</dbReference>
<keyword evidence="3" id="KW-1185">Reference proteome</keyword>
<dbReference type="InterPro" id="IPR035965">
    <property type="entry name" value="PAS-like_dom_sf"/>
</dbReference>
<dbReference type="STRING" id="162209.IJ22_27620"/>
<dbReference type="InterPro" id="IPR001387">
    <property type="entry name" value="Cro/C1-type_HTH"/>
</dbReference>
<dbReference type="PATRIC" id="fig|162209.4.peg.2942"/>
<accession>A0A0U2MXZ7</accession>
<dbReference type="InterPro" id="IPR010982">
    <property type="entry name" value="Lambda_DNA-bd_dom_sf"/>
</dbReference>
<dbReference type="AlphaFoldDB" id="A0A0U2MXZ7"/>
<dbReference type="EMBL" id="CP013652">
    <property type="protein sequence ID" value="ALS23135.1"/>
    <property type="molecule type" value="Genomic_DNA"/>
</dbReference>
<evidence type="ECO:0000313" key="3">
    <source>
        <dbReference type="Proteomes" id="UP000061660"/>
    </source>
</evidence>
<evidence type="ECO:0000313" key="2">
    <source>
        <dbReference type="EMBL" id="ALS23135.1"/>
    </source>
</evidence>
<dbReference type="CDD" id="cd00130">
    <property type="entry name" value="PAS"/>
    <property type="match status" value="1"/>
</dbReference>
<dbReference type="CDD" id="cd00093">
    <property type="entry name" value="HTH_XRE"/>
    <property type="match status" value="1"/>
</dbReference>
<dbReference type="PROSITE" id="PS50943">
    <property type="entry name" value="HTH_CROC1"/>
    <property type="match status" value="1"/>
</dbReference>
<dbReference type="KEGG" id="pnp:IJ22_27620"/>
<dbReference type="GO" id="GO:0003677">
    <property type="term" value="F:DNA binding"/>
    <property type="evidence" value="ECO:0007669"/>
    <property type="project" value="InterPro"/>
</dbReference>
<dbReference type="NCBIfam" id="TIGR00229">
    <property type="entry name" value="sensory_box"/>
    <property type="match status" value="1"/>
</dbReference>
<dbReference type="SUPFAM" id="SSF55785">
    <property type="entry name" value="PYP-like sensor domain (PAS domain)"/>
    <property type="match status" value="1"/>
</dbReference>
<sequence length="300" mass="34483">MPNRWASLMVEKAAVGICLCKWDGRQFMVEEANPAFFQIIGYTKEELGQASFLSFLSAEYRDWVLKRPEFFEYDEVLFSEERWTVKHGHQVDVELSLRETVMDGVYYYIMVVRDVSDKKWILRQGTGYEVSGTLTTKFRFTDCSLHGPLLDLQRKDLLAQPFLSFVGSKHLLQVRHSLRQALLSASGFSMALEWVHNHRQADMEFRFQPLLNGRQEVTRIAFVGKCLANGQTREPSGIAVTLRMLMAERRMTATRLSELTGLSMGTISKMRNGKITNPHKYTIQCIADALGVPITELWRD</sequence>